<dbReference type="Pfam" id="PF18942">
    <property type="entry name" value="DUF5689"/>
    <property type="match status" value="1"/>
</dbReference>
<sequence>MKTIKLTHVFAAIFALLTITSCVQDDDFSTPDLTATDPVLDGEVISVSALRNLFLQEGETVDLTESTQYVEGFVISSDESGNWFEEIIIQDNATAPTAGVRILIDESPLFTYYEIGRKIFVKLGGLHLGESNGVLTLGVTNNLEKIPAPLQFDYLQRSATVETILPVETTISNLSEDLENIFIKLTDVQFAKEEVIDQSLTYAGEPLDEFDGERTIFSCATEQTLILSTSTFANFKSIALPTGRGSISGVLTRNFFGEDFNLAINDRNDVVFDQVERCDPVEIDCGVADAAGSTILFEDFFETQATNSPISGNGWTNYQQEGSETWEAYSSGGQNASLGISARVGSFQSGDDATIAWLITPMLDLQANTGETLQFMTSNSFSDGSTLDLLFSSDWDGTEATIATATWDVLPAGVIVDDGDFFGDWIDSGIVDLSCIESNGYVAFRYSGSGDADFDGTFELDEIQINAN</sequence>
<feature type="domain" description="DUF5689" evidence="2">
    <location>
        <begin position="43"/>
        <end position="270"/>
    </location>
</feature>
<keyword evidence="1" id="KW-0732">Signal</keyword>
<evidence type="ECO:0000313" key="4">
    <source>
        <dbReference type="Proteomes" id="UP000030140"/>
    </source>
</evidence>
<keyword evidence="4" id="KW-1185">Reference proteome</keyword>
<protein>
    <recommendedName>
        <fullName evidence="2">DUF5689 domain-containing protein</fullName>
    </recommendedName>
</protein>
<dbReference type="InterPro" id="IPR043744">
    <property type="entry name" value="DUF5689"/>
</dbReference>
<dbReference type="EMBL" id="JSAQ01000001">
    <property type="protein sequence ID" value="KGO06681.1"/>
    <property type="molecule type" value="Genomic_DNA"/>
</dbReference>
<accession>A0A0A2GWH5</accession>
<dbReference type="KEGG" id="ddo:I597_0341"/>
<proteinExistence type="predicted"/>
<dbReference type="Gene3D" id="2.60.120.200">
    <property type="match status" value="1"/>
</dbReference>
<name>A0A0A2GWH5_9FLAO</name>
<organism evidence="3 4">
    <name type="scientific">Dokdonia donghaensis DSW-1</name>
    <dbReference type="NCBI Taxonomy" id="1300343"/>
    <lineage>
        <taxon>Bacteria</taxon>
        <taxon>Pseudomonadati</taxon>
        <taxon>Bacteroidota</taxon>
        <taxon>Flavobacteriia</taxon>
        <taxon>Flavobacteriales</taxon>
        <taxon>Flavobacteriaceae</taxon>
        <taxon>Dokdonia</taxon>
    </lineage>
</organism>
<feature type="chain" id="PRO_5001987328" description="DUF5689 domain-containing protein" evidence="1">
    <location>
        <begin position="26"/>
        <end position="468"/>
    </location>
</feature>
<evidence type="ECO:0000256" key="1">
    <source>
        <dbReference type="SAM" id="SignalP"/>
    </source>
</evidence>
<dbReference type="PROSITE" id="PS51257">
    <property type="entry name" value="PROKAR_LIPOPROTEIN"/>
    <property type="match status" value="1"/>
</dbReference>
<feature type="signal peptide" evidence="1">
    <location>
        <begin position="1"/>
        <end position="25"/>
    </location>
</feature>
<dbReference type="PATRIC" id="fig|1300343.5.peg.343"/>
<dbReference type="Proteomes" id="UP000030140">
    <property type="component" value="Unassembled WGS sequence"/>
</dbReference>
<dbReference type="OrthoDB" id="1492759at2"/>
<dbReference type="RefSeq" id="WP_035325828.1">
    <property type="nucleotide sequence ID" value="NZ_CP015125.1"/>
</dbReference>
<evidence type="ECO:0000259" key="2">
    <source>
        <dbReference type="Pfam" id="PF18942"/>
    </source>
</evidence>
<comment type="caution">
    <text evidence="3">The sequence shown here is derived from an EMBL/GenBank/DDBJ whole genome shotgun (WGS) entry which is preliminary data.</text>
</comment>
<evidence type="ECO:0000313" key="3">
    <source>
        <dbReference type="EMBL" id="KGO06681.1"/>
    </source>
</evidence>
<dbReference type="NCBIfam" id="NF038128">
    <property type="entry name" value="choice_anch_J"/>
    <property type="match status" value="1"/>
</dbReference>
<reference evidence="3 4" key="1">
    <citation type="submission" date="2014-10" db="EMBL/GenBank/DDBJ databases">
        <title>Draft genome sequence of the proteorhodopsin-containing marine bacterium Dokdonia donghaensis.</title>
        <authorList>
            <person name="Gomez-Consarnau L."/>
            <person name="Gonzalez J.M."/>
            <person name="Riedel T."/>
            <person name="Jaenicke S."/>
            <person name="Wagner-Doebler I."/>
            <person name="Fuhrman J.A."/>
        </authorList>
    </citation>
    <scope>NUCLEOTIDE SEQUENCE [LARGE SCALE GENOMIC DNA]</scope>
    <source>
        <strain evidence="3 4">DSW-1</strain>
    </source>
</reference>
<gene>
    <name evidence="3" type="ORF">NV36_07370</name>
</gene>
<dbReference type="AlphaFoldDB" id="A0A0A2GWH5"/>